<evidence type="ECO:0000313" key="2">
    <source>
        <dbReference type="Proteomes" id="UP000029981"/>
    </source>
</evidence>
<name>A0A0A0LG02_CUCSA</name>
<evidence type="ECO:0000313" key="1">
    <source>
        <dbReference type="EMBL" id="KGN59532.1"/>
    </source>
</evidence>
<dbReference type="Gramene" id="KGN59532">
    <property type="protein sequence ID" value="KGN59532"/>
    <property type="gene ID" value="Csa_3G824770"/>
</dbReference>
<gene>
    <name evidence="1" type="ORF">Csa_3G824770</name>
</gene>
<proteinExistence type="predicted"/>
<dbReference type="EMBL" id="CM002924">
    <property type="protein sequence ID" value="KGN59532.1"/>
    <property type="molecule type" value="Genomic_DNA"/>
</dbReference>
<organism evidence="1 2">
    <name type="scientific">Cucumis sativus</name>
    <name type="common">Cucumber</name>
    <dbReference type="NCBI Taxonomy" id="3659"/>
    <lineage>
        <taxon>Eukaryota</taxon>
        <taxon>Viridiplantae</taxon>
        <taxon>Streptophyta</taxon>
        <taxon>Embryophyta</taxon>
        <taxon>Tracheophyta</taxon>
        <taxon>Spermatophyta</taxon>
        <taxon>Magnoliopsida</taxon>
        <taxon>eudicotyledons</taxon>
        <taxon>Gunneridae</taxon>
        <taxon>Pentapetalae</taxon>
        <taxon>rosids</taxon>
        <taxon>fabids</taxon>
        <taxon>Cucurbitales</taxon>
        <taxon>Cucurbitaceae</taxon>
        <taxon>Benincaseae</taxon>
        <taxon>Cucumis</taxon>
    </lineage>
</organism>
<protein>
    <submittedName>
        <fullName evidence="1">Uncharacterized protein</fullName>
    </submittedName>
</protein>
<reference evidence="1 2" key="2">
    <citation type="journal article" date="2009" name="PLoS ONE">
        <title>An integrated genetic and cytogenetic map of the cucumber genome.</title>
        <authorList>
            <person name="Ren Y."/>
            <person name="Zhang Z."/>
            <person name="Liu J."/>
            <person name="Staub J.E."/>
            <person name="Han Y."/>
            <person name="Cheng Z."/>
            <person name="Li X."/>
            <person name="Lu J."/>
            <person name="Miao H."/>
            <person name="Kang H."/>
            <person name="Xie B."/>
            <person name="Gu X."/>
            <person name="Wang X."/>
            <person name="Du Y."/>
            <person name="Jin W."/>
            <person name="Huang S."/>
        </authorList>
    </citation>
    <scope>NUCLEOTIDE SEQUENCE [LARGE SCALE GENOMIC DNA]</scope>
    <source>
        <strain evidence="2">cv. 9930</strain>
    </source>
</reference>
<sequence>MNHINIVDFLIKALSSAGFSFLLKPYFTVTHAPPGRGPPIFSVVASPLRRTPSRFLSHSLVYLRKHSYLSPLFFFFSSETETVVQLLTRAIGETAHFSEP</sequence>
<dbReference type="AlphaFoldDB" id="A0A0A0LG02"/>
<accession>A0A0A0LG02</accession>
<keyword evidence="2" id="KW-1185">Reference proteome</keyword>
<reference evidence="1 2" key="3">
    <citation type="journal article" date="2010" name="BMC Genomics">
        <title>Transcriptome sequencing and comparative analysis of cucumber flowers with different sex types.</title>
        <authorList>
            <person name="Guo S."/>
            <person name="Zheng Y."/>
            <person name="Joung J.G."/>
            <person name="Liu S."/>
            <person name="Zhang Z."/>
            <person name="Crasta O.R."/>
            <person name="Sobral B.W."/>
            <person name="Xu Y."/>
            <person name="Huang S."/>
            <person name="Fei Z."/>
        </authorList>
    </citation>
    <scope>NUCLEOTIDE SEQUENCE [LARGE SCALE GENOMIC DNA]</scope>
    <source>
        <strain evidence="2">cv. 9930</strain>
    </source>
</reference>
<reference evidence="1 2" key="4">
    <citation type="journal article" date="2011" name="BMC Genomics">
        <title>RNA-Seq improves annotation of protein-coding genes in the cucumber genome.</title>
        <authorList>
            <person name="Li Z."/>
            <person name="Zhang Z."/>
            <person name="Yan P."/>
            <person name="Huang S."/>
            <person name="Fei Z."/>
            <person name="Lin K."/>
        </authorList>
    </citation>
    <scope>NUCLEOTIDE SEQUENCE [LARGE SCALE GENOMIC DNA]</scope>
    <source>
        <strain evidence="2">cv. 9930</strain>
    </source>
</reference>
<reference evidence="1 2" key="1">
    <citation type="journal article" date="2009" name="Nat. Genet.">
        <title>The genome of the cucumber, Cucumis sativus L.</title>
        <authorList>
            <person name="Huang S."/>
            <person name="Li R."/>
            <person name="Zhang Z."/>
            <person name="Li L."/>
            <person name="Gu X."/>
            <person name="Fan W."/>
            <person name="Lucas W.J."/>
            <person name="Wang X."/>
            <person name="Xie B."/>
            <person name="Ni P."/>
            <person name="Ren Y."/>
            <person name="Zhu H."/>
            <person name="Li J."/>
            <person name="Lin K."/>
            <person name="Jin W."/>
            <person name="Fei Z."/>
            <person name="Li G."/>
            <person name="Staub J."/>
            <person name="Kilian A."/>
            <person name="van der Vossen E.A."/>
            <person name="Wu Y."/>
            <person name="Guo J."/>
            <person name="He J."/>
            <person name="Jia Z."/>
            <person name="Ren Y."/>
            <person name="Tian G."/>
            <person name="Lu Y."/>
            <person name="Ruan J."/>
            <person name="Qian W."/>
            <person name="Wang M."/>
            <person name="Huang Q."/>
            <person name="Li B."/>
            <person name="Xuan Z."/>
            <person name="Cao J."/>
            <person name="Asan"/>
            <person name="Wu Z."/>
            <person name="Zhang J."/>
            <person name="Cai Q."/>
            <person name="Bai Y."/>
            <person name="Zhao B."/>
            <person name="Han Y."/>
            <person name="Li Y."/>
            <person name="Li X."/>
            <person name="Wang S."/>
            <person name="Shi Q."/>
            <person name="Liu S."/>
            <person name="Cho W.K."/>
            <person name="Kim J.Y."/>
            <person name="Xu Y."/>
            <person name="Heller-Uszynska K."/>
            <person name="Miao H."/>
            <person name="Cheng Z."/>
            <person name="Zhang S."/>
            <person name="Wu J."/>
            <person name="Yang Y."/>
            <person name="Kang H."/>
            <person name="Li M."/>
            <person name="Liang H."/>
            <person name="Ren X."/>
            <person name="Shi Z."/>
            <person name="Wen M."/>
            <person name="Jian M."/>
            <person name="Yang H."/>
            <person name="Zhang G."/>
            <person name="Yang Z."/>
            <person name="Chen R."/>
            <person name="Liu S."/>
            <person name="Li J."/>
            <person name="Ma L."/>
            <person name="Liu H."/>
            <person name="Zhou Y."/>
            <person name="Zhao J."/>
            <person name="Fang X."/>
            <person name="Li G."/>
            <person name="Fang L."/>
            <person name="Li Y."/>
            <person name="Liu D."/>
            <person name="Zheng H."/>
            <person name="Zhang Y."/>
            <person name="Qin N."/>
            <person name="Li Z."/>
            <person name="Yang G."/>
            <person name="Yang S."/>
            <person name="Bolund L."/>
            <person name="Kristiansen K."/>
            <person name="Zheng H."/>
            <person name="Li S."/>
            <person name="Zhang X."/>
            <person name="Yang H."/>
            <person name="Wang J."/>
            <person name="Sun R."/>
            <person name="Zhang B."/>
            <person name="Jiang S."/>
            <person name="Wang J."/>
            <person name="Du Y."/>
            <person name="Li S."/>
        </authorList>
    </citation>
    <scope>NUCLEOTIDE SEQUENCE [LARGE SCALE GENOMIC DNA]</scope>
    <source>
        <strain evidence="2">cv. 9930</strain>
    </source>
</reference>
<dbReference type="Proteomes" id="UP000029981">
    <property type="component" value="Chromosome 3"/>
</dbReference>